<keyword evidence="1" id="KW-1133">Transmembrane helix</keyword>
<gene>
    <name evidence="2" type="ORF">CLV78_1264</name>
</gene>
<accession>A0A2T0RDJ6</accession>
<keyword evidence="1" id="KW-0812">Transmembrane</keyword>
<dbReference type="EMBL" id="PVTD01000026">
    <property type="protein sequence ID" value="PRY19232.1"/>
    <property type="molecule type" value="Genomic_DNA"/>
</dbReference>
<reference evidence="2 3" key="1">
    <citation type="submission" date="2018-03" db="EMBL/GenBank/DDBJ databases">
        <title>Genomic Encyclopedia of Archaeal and Bacterial Type Strains, Phase II (KMG-II): from individual species to whole genera.</title>
        <authorList>
            <person name="Goeker M."/>
        </authorList>
    </citation>
    <scope>NUCLEOTIDE SEQUENCE [LARGE SCALE GENOMIC DNA]</scope>
    <source>
        <strain evidence="2 3">DSM 29328</strain>
    </source>
</reference>
<dbReference type="RefSeq" id="WP_106208571.1">
    <property type="nucleotide sequence ID" value="NZ_PVTD01000026.1"/>
</dbReference>
<keyword evidence="1" id="KW-0472">Membrane</keyword>
<dbReference type="OrthoDB" id="7807615at2"/>
<evidence type="ECO:0000313" key="3">
    <source>
        <dbReference type="Proteomes" id="UP000239480"/>
    </source>
</evidence>
<protein>
    <submittedName>
        <fullName evidence="2">Uncharacterized protein</fullName>
    </submittedName>
</protein>
<proteinExistence type="predicted"/>
<evidence type="ECO:0000256" key="1">
    <source>
        <dbReference type="SAM" id="Phobius"/>
    </source>
</evidence>
<organism evidence="2 3">
    <name type="scientific">Aliiruegeria haliotis</name>
    <dbReference type="NCBI Taxonomy" id="1280846"/>
    <lineage>
        <taxon>Bacteria</taxon>
        <taxon>Pseudomonadati</taxon>
        <taxon>Pseudomonadota</taxon>
        <taxon>Alphaproteobacteria</taxon>
        <taxon>Rhodobacterales</taxon>
        <taxon>Roseobacteraceae</taxon>
        <taxon>Aliiruegeria</taxon>
    </lineage>
</organism>
<feature type="transmembrane region" description="Helical" evidence="1">
    <location>
        <begin position="146"/>
        <end position="179"/>
    </location>
</feature>
<evidence type="ECO:0000313" key="2">
    <source>
        <dbReference type="EMBL" id="PRY19232.1"/>
    </source>
</evidence>
<keyword evidence="3" id="KW-1185">Reference proteome</keyword>
<comment type="caution">
    <text evidence="2">The sequence shown here is derived from an EMBL/GenBank/DDBJ whole genome shotgun (WGS) entry which is preliminary data.</text>
</comment>
<name>A0A2T0RDJ6_9RHOB</name>
<dbReference type="AlphaFoldDB" id="A0A2T0RDJ6"/>
<dbReference type="Proteomes" id="UP000239480">
    <property type="component" value="Unassembled WGS sequence"/>
</dbReference>
<sequence>MFKKDYFSALLKQFQNVRSDEAIRQASDWLSENWTRVDTLFRNKRVASYVFEPIKELWQDSAPSKDAEIRQLISQIAVANAVMAGLPGKMGIGVAVSIALEVYMAVRIAQRTGIKIDGPADVAKYVGLAAGTALLILEGFRQVLGFFFSLFALVGFLPATAMAELFATSLIGVIFWVGFDEAKATGSFVVPKRLFGTVWKRTKELVRYQWGIVRKGFDKDTYVETARRLKAWMTGDQVFSKVTMRGDIFVWGAFAHLLANQPDQLQEPLSQIFLQAVRDTNSTLESASDQQIAEYFRQNFLHGIGGEVDVEALRGMEALVRGRMFELLVESSEGWDGVGWHDEPMSGKLNEDFNHPGSDIVFTNVQTGDQIEVQIKATDSPAYIEDTLIRYPDIPIIVTSEVGEDFDANELVQASIISNADLEEVTEENFDRMLSEITGAADWAEAAAVGGGAAVLVALWPFVAAYSRSRITQEQFTRAVVEIVPSGGVLLAKRLTFAVLLGPIYAWWVLARGVMSIVPAEDPVTSSKGSRRLVA</sequence>